<dbReference type="OrthoDB" id="10410373at2759"/>
<proteinExistence type="predicted"/>
<evidence type="ECO:0000313" key="3">
    <source>
        <dbReference type="Proteomes" id="UP000278807"/>
    </source>
</evidence>
<evidence type="ECO:0000313" key="4">
    <source>
        <dbReference type="WBParaSite" id="HNAJ_0000097901-mRNA-1"/>
    </source>
</evidence>
<evidence type="ECO:0000256" key="1">
    <source>
        <dbReference type="SAM" id="Phobius"/>
    </source>
</evidence>
<keyword evidence="1" id="KW-0812">Transmembrane</keyword>
<accession>A0A0R3T242</accession>
<dbReference type="EMBL" id="UZAE01000333">
    <property type="protein sequence ID" value="VDN96838.1"/>
    <property type="molecule type" value="Genomic_DNA"/>
</dbReference>
<reference evidence="4" key="1">
    <citation type="submission" date="2017-02" db="UniProtKB">
        <authorList>
            <consortium name="WormBaseParasite"/>
        </authorList>
    </citation>
    <scope>IDENTIFICATION</scope>
</reference>
<protein>
    <submittedName>
        <fullName evidence="2 4">Uncharacterized protein</fullName>
    </submittedName>
</protein>
<dbReference type="AlphaFoldDB" id="A0A0R3T242"/>
<reference evidence="2 3" key="2">
    <citation type="submission" date="2018-11" db="EMBL/GenBank/DDBJ databases">
        <authorList>
            <consortium name="Pathogen Informatics"/>
        </authorList>
    </citation>
    <scope>NUCLEOTIDE SEQUENCE [LARGE SCALE GENOMIC DNA]</scope>
</reference>
<keyword evidence="1" id="KW-0472">Membrane</keyword>
<dbReference type="WBParaSite" id="HNAJ_0000097901-mRNA-1">
    <property type="protein sequence ID" value="HNAJ_0000097901-mRNA-1"/>
    <property type="gene ID" value="HNAJ_0000097901"/>
</dbReference>
<name>A0A0R3T242_RODNA</name>
<evidence type="ECO:0000313" key="2">
    <source>
        <dbReference type="EMBL" id="VDN96838.1"/>
    </source>
</evidence>
<organism evidence="4">
    <name type="scientific">Rodentolepis nana</name>
    <name type="common">Dwarf tapeworm</name>
    <name type="synonym">Hymenolepis nana</name>
    <dbReference type="NCBI Taxonomy" id="102285"/>
    <lineage>
        <taxon>Eukaryota</taxon>
        <taxon>Metazoa</taxon>
        <taxon>Spiralia</taxon>
        <taxon>Lophotrochozoa</taxon>
        <taxon>Platyhelminthes</taxon>
        <taxon>Cestoda</taxon>
        <taxon>Eucestoda</taxon>
        <taxon>Cyclophyllidea</taxon>
        <taxon>Hymenolepididae</taxon>
        <taxon>Rodentolepis</taxon>
    </lineage>
</organism>
<feature type="transmembrane region" description="Helical" evidence="1">
    <location>
        <begin position="71"/>
        <end position="92"/>
    </location>
</feature>
<keyword evidence="3" id="KW-1185">Reference proteome</keyword>
<sequence>MLPPHCHYTANFEANKRGNRGDGTLASKDVERASSASLTQGSDQAHLLNDANHIETPNTFIMGAPTSANNFPTSSIFCTALALLVLTLNLLAW</sequence>
<keyword evidence="1" id="KW-1133">Transmembrane helix</keyword>
<gene>
    <name evidence="2" type="ORF">HNAJ_LOCUS979</name>
</gene>
<dbReference type="Proteomes" id="UP000278807">
    <property type="component" value="Unassembled WGS sequence"/>
</dbReference>